<proteinExistence type="predicted"/>
<keyword evidence="1" id="KW-0145">Chemotaxis</keyword>
<evidence type="ECO:0000256" key="2">
    <source>
        <dbReference type="ARBA" id="ARBA00022801"/>
    </source>
</evidence>
<dbReference type="CDD" id="cd17909">
    <property type="entry name" value="CheC_ClassI"/>
    <property type="match status" value="1"/>
</dbReference>
<name>A0A2P6MFZ4_ALKUR</name>
<dbReference type="Proteomes" id="UP000243650">
    <property type="component" value="Unassembled WGS sequence"/>
</dbReference>
<dbReference type="PANTHER" id="PTHR43693">
    <property type="entry name" value="PROTEIN PHOSPHATASE CHEZ"/>
    <property type="match status" value="1"/>
</dbReference>
<dbReference type="Gene3D" id="3.40.1550.10">
    <property type="entry name" value="CheC-like"/>
    <property type="match status" value="1"/>
</dbReference>
<dbReference type="InterPro" id="IPR028976">
    <property type="entry name" value="CheC-like_sf"/>
</dbReference>
<organism evidence="4 5">
    <name type="scientific">Alkalicoccus urumqiensis</name>
    <name type="common">Bacillus urumqiensis</name>
    <dbReference type="NCBI Taxonomy" id="1548213"/>
    <lineage>
        <taxon>Bacteria</taxon>
        <taxon>Bacillati</taxon>
        <taxon>Bacillota</taxon>
        <taxon>Bacilli</taxon>
        <taxon>Bacillales</taxon>
        <taxon>Bacillaceae</taxon>
        <taxon>Alkalicoccus</taxon>
    </lineage>
</organism>
<feature type="domain" description="CheC-like protein" evidence="3">
    <location>
        <begin position="11"/>
        <end position="45"/>
    </location>
</feature>
<dbReference type="InterPro" id="IPR050992">
    <property type="entry name" value="CheZ_family_phosphatases"/>
</dbReference>
<feature type="domain" description="CheC-like protein" evidence="3">
    <location>
        <begin position="110"/>
        <end position="145"/>
    </location>
</feature>
<comment type="caution">
    <text evidence="4">The sequence shown here is derived from an EMBL/GenBank/DDBJ whole genome shotgun (WGS) entry which is preliminary data.</text>
</comment>
<keyword evidence="2" id="KW-0378">Hydrolase</keyword>
<evidence type="ECO:0000259" key="3">
    <source>
        <dbReference type="Pfam" id="PF04509"/>
    </source>
</evidence>
<dbReference type="EMBL" id="PVNS01000009">
    <property type="protein sequence ID" value="PRO65208.1"/>
    <property type="molecule type" value="Genomic_DNA"/>
</dbReference>
<keyword evidence="5" id="KW-1185">Reference proteome</keyword>
<dbReference type="PANTHER" id="PTHR43693:SF1">
    <property type="entry name" value="PROTEIN PHOSPHATASE CHEZ"/>
    <property type="match status" value="1"/>
</dbReference>
<gene>
    <name evidence="4" type="ORF">C6I21_10405</name>
</gene>
<evidence type="ECO:0000256" key="1">
    <source>
        <dbReference type="ARBA" id="ARBA00022500"/>
    </source>
</evidence>
<reference evidence="4 5" key="1">
    <citation type="submission" date="2018-03" db="EMBL/GenBank/DDBJ databases">
        <title>Bacillus urumqiensis sp. nov., a moderately haloalkaliphilic bacterium isolated from a salt lake.</title>
        <authorList>
            <person name="Zhao B."/>
            <person name="Liao Z."/>
        </authorList>
    </citation>
    <scope>NUCLEOTIDE SEQUENCE [LARGE SCALE GENOMIC DNA]</scope>
    <source>
        <strain evidence="4 5">BZ-SZ-XJ18</strain>
    </source>
</reference>
<sequence>MTGFPSVSEGQLDALREAGNIGAAHAATALSAMLGSRVDMSVPSVRIAGFEEVTGLFGEEEISCAVLLQLKGDVPGTMFFLLPLDEANELTSLLLGGAEVDLNQEPMPEMGASALNEAGNILSGSYLSALSDFTGLNLQPTPPAVACDMTMALLSYGLAEVSMYGDYALLIDTSISLKEKSDSLKGTFLLLPDPDGIQSLFEALGVSI</sequence>
<dbReference type="RefSeq" id="WP_105959408.1">
    <property type="nucleotide sequence ID" value="NZ_PVNS01000009.1"/>
</dbReference>
<dbReference type="Pfam" id="PF04509">
    <property type="entry name" value="CheC"/>
    <property type="match status" value="2"/>
</dbReference>
<dbReference type="InterPro" id="IPR007597">
    <property type="entry name" value="CheC"/>
</dbReference>
<dbReference type="GO" id="GO:0016787">
    <property type="term" value="F:hydrolase activity"/>
    <property type="evidence" value="ECO:0007669"/>
    <property type="project" value="UniProtKB-KW"/>
</dbReference>
<dbReference type="GO" id="GO:0006935">
    <property type="term" value="P:chemotaxis"/>
    <property type="evidence" value="ECO:0007669"/>
    <property type="project" value="UniProtKB-KW"/>
</dbReference>
<accession>A0A2P6MFZ4</accession>
<dbReference type="SUPFAM" id="SSF103039">
    <property type="entry name" value="CheC-like"/>
    <property type="match status" value="1"/>
</dbReference>
<evidence type="ECO:0000313" key="4">
    <source>
        <dbReference type="EMBL" id="PRO65208.1"/>
    </source>
</evidence>
<dbReference type="AlphaFoldDB" id="A0A2P6MFZ4"/>
<dbReference type="OrthoDB" id="9812187at2"/>
<evidence type="ECO:0000313" key="5">
    <source>
        <dbReference type="Proteomes" id="UP000243650"/>
    </source>
</evidence>
<protein>
    <submittedName>
        <fullName evidence="4">CheY-P-specific phosphatase CheC</fullName>
    </submittedName>
</protein>